<evidence type="ECO:0000313" key="6">
    <source>
        <dbReference type="Proteomes" id="UP000750522"/>
    </source>
</evidence>
<dbReference type="GO" id="GO:0008320">
    <property type="term" value="F:protein transmembrane transporter activity"/>
    <property type="evidence" value="ECO:0007669"/>
    <property type="project" value="TreeGrafter"/>
</dbReference>
<organism evidence="5 6">
    <name type="scientific">Geotrichum candidum</name>
    <name type="common">Oospora lactis</name>
    <name type="synonym">Dipodascus geotrichum</name>
    <dbReference type="NCBI Taxonomy" id="1173061"/>
    <lineage>
        <taxon>Eukaryota</taxon>
        <taxon>Fungi</taxon>
        <taxon>Dikarya</taxon>
        <taxon>Ascomycota</taxon>
        <taxon>Saccharomycotina</taxon>
        <taxon>Dipodascomycetes</taxon>
        <taxon>Dipodascales</taxon>
        <taxon>Dipodascaceae</taxon>
        <taxon>Geotrichum</taxon>
    </lineage>
</organism>
<evidence type="ECO:0000313" key="5">
    <source>
        <dbReference type="EMBL" id="KAF5099847.1"/>
    </source>
</evidence>
<dbReference type="GO" id="GO:0005744">
    <property type="term" value="C:TIM23 mitochondrial import inner membrane translocase complex"/>
    <property type="evidence" value="ECO:0007669"/>
    <property type="project" value="TreeGrafter"/>
</dbReference>
<evidence type="ECO:0000256" key="4">
    <source>
        <dbReference type="ARBA" id="ARBA00023136"/>
    </source>
</evidence>
<reference evidence="5" key="2">
    <citation type="submission" date="2020-01" db="EMBL/GenBank/DDBJ databases">
        <authorList>
            <person name="Perkins V."/>
            <person name="Lessard M.-H."/>
            <person name="Dugat-Bony E."/>
            <person name="Frenette M."/>
            <person name="Labrie S."/>
        </authorList>
    </citation>
    <scope>NUCLEOTIDE SEQUENCE</scope>
    <source>
        <strain evidence="5">LMA-70</strain>
    </source>
</reference>
<evidence type="ECO:0000256" key="2">
    <source>
        <dbReference type="ARBA" id="ARBA00022692"/>
    </source>
</evidence>
<dbReference type="Pfam" id="PF02466">
    <property type="entry name" value="Tim17"/>
    <property type="match status" value="1"/>
</dbReference>
<evidence type="ECO:0008006" key="7">
    <source>
        <dbReference type="Google" id="ProtNLM"/>
    </source>
</evidence>
<evidence type="ECO:0000256" key="3">
    <source>
        <dbReference type="ARBA" id="ARBA00022989"/>
    </source>
</evidence>
<name>A0A9P5G557_GEOCN</name>
<dbReference type="GO" id="GO:0030150">
    <property type="term" value="P:protein import into mitochondrial matrix"/>
    <property type="evidence" value="ECO:0007669"/>
    <property type="project" value="TreeGrafter"/>
</dbReference>
<comment type="caution">
    <text evidence="5">The sequence shown here is derived from an EMBL/GenBank/DDBJ whole genome shotgun (WGS) entry which is preliminary data.</text>
</comment>
<dbReference type="Proteomes" id="UP000750522">
    <property type="component" value="Unassembled WGS sequence"/>
</dbReference>
<dbReference type="AlphaFoldDB" id="A0A9P5G557"/>
<keyword evidence="2" id="KW-0812">Transmembrane</keyword>
<protein>
    <recommendedName>
        <fullName evidence="7">Mitochondrial import inner membrane translocase subunit TIM23</fullName>
    </recommendedName>
</protein>
<accession>A0A9P5G557</accession>
<dbReference type="InterPro" id="IPR045238">
    <property type="entry name" value="Tim23-like"/>
</dbReference>
<sequence>MSWIFGGKQEEAQKPTQEVTFAFDPASVQDVSSFLSAPIDAAKLHPLAGLDKGLEYLNIEDESITNMPGAHGIIPIKDWTDDLCYGTGAVYLTGLTVGGAYGLAEGLRNSPANASFKLRLNGILNAITRRGPFLGNSAGVLTLVYNGINSGIGYYRGEHDYMNSLAAGALSGALFKCTKGVKPMLIASGLMTTAAGLWCGLKRAVFE</sequence>
<dbReference type="PANTHER" id="PTHR15371:SF0">
    <property type="entry name" value="SD19278P"/>
    <property type="match status" value="1"/>
</dbReference>
<proteinExistence type="predicted"/>
<gene>
    <name evidence="5" type="ORF">DV451_002776</name>
</gene>
<dbReference type="EMBL" id="QQZK01000054">
    <property type="protein sequence ID" value="KAF5099847.1"/>
    <property type="molecule type" value="Genomic_DNA"/>
</dbReference>
<reference evidence="5" key="1">
    <citation type="journal article" date="2020" name="Front. Microbiol.">
        <title>Phenotypic and Genetic Characterization of the Cheese Ripening Yeast Geotrichum candidum.</title>
        <authorList>
            <person name="Perkins V."/>
            <person name="Vignola S."/>
            <person name="Lessard M.H."/>
            <person name="Plante P.L."/>
            <person name="Corbeil J."/>
            <person name="Dugat-Bony E."/>
            <person name="Frenette M."/>
            <person name="Labrie S."/>
        </authorList>
    </citation>
    <scope>NUCLEOTIDE SEQUENCE</scope>
    <source>
        <strain evidence="5">LMA-70</strain>
    </source>
</reference>
<keyword evidence="4" id="KW-0472">Membrane</keyword>
<evidence type="ECO:0000256" key="1">
    <source>
        <dbReference type="ARBA" id="ARBA00004141"/>
    </source>
</evidence>
<comment type="subcellular location">
    <subcellularLocation>
        <location evidence="1">Membrane</location>
        <topology evidence="1">Multi-pass membrane protein</topology>
    </subcellularLocation>
</comment>
<keyword evidence="3" id="KW-1133">Transmembrane helix</keyword>
<dbReference type="PANTHER" id="PTHR15371">
    <property type="entry name" value="TIM23"/>
    <property type="match status" value="1"/>
</dbReference>